<protein>
    <submittedName>
        <fullName evidence="2">Putative N-acetyltransferase YafP</fullName>
        <ecNumber evidence="2">2.3.1.-</ecNumber>
    </submittedName>
</protein>
<dbReference type="AlphaFoldDB" id="A0A221JX47"/>
<name>A0A221JX47_9RHOB</name>
<dbReference type="OrthoDB" id="9789081at2"/>
<dbReference type="CDD" id="cd04301">
    <property type="entry name" value="NAT_SF"/>
    <property type="match status" value="1"/>
</dbReference>
<dbReference type="GO" id="GO:0016747">
    <property type="term" value="F:acyltransferase activity, transferring groups other than amino-acyl groups"/>
    <property type="evidence" value="ECO:0007669"/>
    <property type="project" value="InterPro"/>
</dbReference>
<organism evidence="2 3">
    <name type="scientific">Pseudosulfitobacter pseudonitzschiae</name>
    <dbReference type="NCBI Taxonomy" id="1402135"/>
    <lineage>
        <taxon>Bacteria</taxon>
        <taxon>Pseudomonadati</taxon>
        <taxon>Pseudomonadota</taxon>
        <taxon>Alphaproteobacteria</taxon>
        <taxon>Rhodobacterales</taxon>
        <taxon>Roseobacteraceae</taxon>
        <taxon>Pseudosulfitobacter</taxon>
    </lineage>
</organism>
<keyword evidence="2" id="KW-0012">Acyltransferase</keyword>
<accession>A0A221JX47</accession>
<keyword evidence="2" id="KW-0808">Transferase</keyword>
<dbReference type="EMBL" id="CP022415">
    <property type="protein sequence ID" value="ASM71210.1"/>
    <property type="molecule type" value="Genomic_DNA"/>
</dbReference>
<feature type="domain" description="N-acetyltransferase" evidence="1">
    <location>
        <begin position="3"/>
        <end position="156"/>
    </location>
</feature>
<evidence type="ECO:0000313" key="2">
    <source>
        <dbReference type="EMBL" id="ASM71210.1"/>
    </source>
</evidence>
<keyword evidence="3" id="KW-1185">Reference proteome</keyword>
<dbReference type="KEGG" id="spse:SULPSESMR1_00375"/>
<dbReference type="EC" id="2.3.1.-" evidence="2"/>
<dbReference type="InterPro" id="IPR016181">
    <property type="entry name" value="Acyl_CoA_acyltransferase"/>
</dbReference>
<sequence length="172" mass="19062">MPIEIRPLTPEDAETAAEIFFDAVHYGTADVYSLEQRTAWAGRVVNPNGWLRKFENTSGFAADIDDSMVGFMTLDAAGYIDLAFVKAELSGRGIGKLLYRQIEARAKAENLPRLTSEASTKAKPFFMRMGWQVDKEQAVTKNGISLTNFKMSKQLDAICRSASSRTTAKQRG</sequence>
<gene>
    <name evidence="2" type="primary">yafP</name>
    <name evidence="2" type="ORF">SULPSESMR1_00375</name>
</gene>
<dbReference type="InterPro" id="IPR052564">
    <property type="entry name" value="N-acetyltrans/Recomb-assoc"/>
</dbReference>
<dbReference type="Proteomes" id="UP000199754">
    <property type="component" value="Chromosome"/>
</dbReference>
<dbReference type="PANTHER" id="PTHR43451:SF1">
    <property type="entry name" value="ACETYLTRANSFERASE"/>
    <property type="match status" value="1"/>
</dbReference>
<dbReference type="PROSITE" id="PS51186">
    <property type="entry name" value="GNAT"/>
    <property type="match status" value="1"/>
</dbReference>
<dbReference type="SUPFAM" id="SSF55729">
    <property type="entry name" value="Acyl-CoA N-acyltransferases (Nat)"/>
    <property type="match status" value="1"/>
</dbReference>
<dbReference type="Gene3D" id="3.40.630.30">
    <property type="match status" value="1"/>
</dbReference>
<reference evidence="2 3" key="1">
    <citation type="submission" date="2017-07" db="EMBL/GenBank/DDBJ databases">
        <title>Genome Sequence of Sulfitobacter pseudonitzschiae Strain SMR1 Isolated from a culture of the Diatom Skeletonema marinoi.</title>
        <authorList>
            <person name="Topel M."/>
            <person name="Pinder M.I.M."/>
            <person name="Johansson O.N."/>
            <person name="Kourtchenko O."/>
            <person name="Godhe A."/>
            <person name="Clarke A.K."/>
        </authorList>
    </citation>
    <scope>NUCLEOTIDE SEQUENCE [LARGE SCALE GENOMIC DNA]</scope>
    <source>
        <strain evidence="2 3">SMR1</strain>
    </source>
</reference>
<proteinExistence type="predicted"/>
<dbReference type="PANTHER" id="PTHR43451">
    <property type="entry name" value="ACETYLTRANSFERASE (GNAT) FAMILY PROTEIN"/>
    <property type="match status" value="1"/>
</dbReference>
<evidence type="ECO:0000313" key="3">
    <source>
        <dbReference type="Proteomes" id="UP000199754"/>
    </source>
</evidence>
<dbReference type="RefSeq" id="WP_089419304.1">
    <property type="nucleotide sequence ID" value="NZ_CP022415.1"/>
</dbReference>
<evidence type="ECO:0000259" key="1">
    <source>
        <dbReference type="PROSITE" id="PS51186"/>
    </source>
</evidence>
<dbReference type="InterPro" id="IPR000182">
    <property type="entry name" value="GNAT_dom"/>
</dbReference>
<dbReference type="Pfam" id="PF13673">
    <property type="entry name" value="Acetyltransf_10"/>
    <property type="match status" value="1"/>
</dbReference>